<protein>
    <submittedName>
        <fullName evidence="1">Uncharacterized protein</fullName>
    </submittedName>
</protein>
<dbReference type="AlphaFoldDB" id="A0A4U1J7S1"/>
<proteinExistence type="predicted"/>
<evidence type="ECO:0000313" key="1">
    <source>
        <dbReference type="EMBL" id="TKD03403.1"/>
    </source>
</evidence>
<dbReference type="RefSeq" id="WP_136931756.1">
    <property type="nucleotide sequence ID" value="NZ_SSMQ01000029.1"/>
</dbReference>
<gene>
    <name evidence="1" type="ORF">E8A74_25910</name>
</gene>
<dbReference type="OrthoDB" id="9895466at2"/>
<organism evidence="1 2">
    <name type="scientific">Polyangium fumosum</name>
    <dbReference type="NCBI Taxonomy" id="889272"/>
    <lineage>
        <taxon>Bacteria</taxon>
        <taxon>Pseudomonadati</taxon>
        <taxon>Myxococcota</taxon>
        <taxon>Polyangia</taxon>
        <taxon>Polyangiales</taxon>
        <taxon>Polyangiaceae</taxon>
        <taxon>Polyangium</taxon>
    </lineage>
</organism>
<sequence length="84" mass="8944">MPRKNELSDVPIAVTSDGGVYANVTHLGIDVAKLLPHVPEVGRVFVGVRLSRGEVKKLLAAADDALAEAVAKIASKRSQRSKKK</sequence>
<dbReference type="EMBL" id="SSMQ01000029">
    <property type="protein sequence ID" value="TKD03403.1"/>
    <property type="molecule type" value="Genomic_DNA"/>
</dbReference>
<comment type="caution">
    <text evidence="1">The sequence shown here is derived from an EMBL/GenBank/DDBJ whole genome shotgun (WGS) entry which is preliminary data.</text>
</comment>
<keyword evidence="2" id="KW-1185">Reference proteome</keyword>
<reference evidence="1 2" key="1">
    <citation type="submission" date="2019-04" db="EMBL/GenBank/DDBJ databases">
        <authorList>
            <person name="Li Y."/>
            <person name="Wang J."/>
        </authorList>
    </citation>
    <scope>NUCLEOTIDE SEQUENCE [LARGE SCALE GENOMIC DNA]</scope>
    <source>
        <strain evidence="1 2">DSM 14668</strain>
    </source>
</reference>
<dbReference type="Proteomes" id="UP000309215">
    <property type="component" value="Unassembled WGS sequence"/>
</dbReference>
<name>A0A4U1J7S1_9BACT</name>
<accession>A0A4U1J7S1</accession>
<evidence type="ECO:0000313" key="2">
    <source>
        <dbReference type="Proteomes" id="UP000309215"/>
    </source>
</evidence>